<gene>
    <name evidence="2" type="ORF">OTU49_015207</name>
</gene>
<dbReference type="NCBIfam" id="TIGR00251">
    <property type="entry name" value="DUF167 family protein"/>
    <property type="match status" value="1"/>
</dbReference>
<accession>A0AAW0XZU0</accession>
<evidence type="ECO:0000313" key="3">
    <source>
        <dbReference type="Proteomes" id="UP001445076"/>
    </source>
</evidence>
<sequence length="159" mass="16648">MFSIGGLTKVHKSRLSQNIFQACITLCKNKNMGKNKGKGSTQKGKNEQKVSGCGEAVKNAGAIASDKCGSVVIKILAKPGAKENGFTDISTEGVGVQIAAPPTDGEANAELVKFLAVSFGVRKSDVTLERGSRSRQKTVTVSGTTVAEVEEKLNSLCCK</sequence>
<proteinExistence type="inferred from homology"/>
<keyword evidence="3" id="KW-1185">Reference proteome</keyword>
<dbReference type="SMART" id="SM01152">
    <property type="entry name" value="DUF167"/>
    <property type="match status" value="1"/>
</dbReference>
<comment type="similarity">
    <text evidence="1">Belongs to the UPF0235 family.</text>
</comment>
<name>A0AAW0XZU0_CHEQU</name>
<reference evidence="2 3" key="1">
    <citation type="journal article" date="2024" name="BMC Genomics">
        <title>Genome assembly of redclaw crayfish (Cherax quadricarinatus) provides insights into its immune adaptation and hypoxia tolerance.</title>
        <authorList>
            <person name="Liu Z."/>
            <person name="Zheng J."/>
            <person name="Li H."/>
            <person name="Fang K."/>
            <person name="Wang S."/>
            <person name="He J."/>
            <person name="Zhou D."/>
            <person name="Weng S."/>
            <person name="Chi M."/>
            <person name="Gu Z."/>
            <person name="He J."/>
            <person name="Li F."/>
            <person name="Wang M."/>
        </authorList>
    </citation>
    <scope>NUCLEOTIDE SEQUENCE [LARGE SCALE GENOMIC DNA]</scope>
    <source>
        <strain evidence="2">ZL_2023a</strain>
    </source>
</reference>
<comment type="caution">
    <text evidence="2">The sequence shown here is derived from an EMBL/GenBank/DDBJ whole genome shotgun (WGS) entry which is preliminary data.</text>
</comment>
<dbReference type="EMBL" id="JARKIK010000008">
    <property type="protein sequence ID" value="KAK8750041.1"/>
    <property type="molecule type" value="Genomic_DNA"/>
</dbReference>
<dbReference type="InterPro" id="IPR003746">
    <property type="entry name" value="DUF167"/>
</dbReference>
<organism evidence="2 3">
    <name type="scientific">Cherax quadricarinatus</name>
    <name type="common">Australian red claw crayfish</name>
    <dbReference type="NCBI Taxonomy" id="27406"/>
    <lineage>
        <taxon>Eukaryota</taxon>
        <taxon>Metazoa</taxon>
        <taxon>Ecdysozoa</taxon>
        <taxon>Arthropoda</taxon>
        <taxon>Crustacea</taxon>
        <taxon>Multicrustacea</taxon>
        <taxon>Malacostraca</taxon>
        <taxon>Eumalacostraca</taxon>
        <taxon>Eucarida</taxon>
        <taxon>Decapoda</taxon>
        <taxon>Pleocyemata</taxon>
        <taxon>Astacidea</taxon>
        <taxon>Parastacoidea</taxon>
        <taxon>Parastacidae</taxon>
        <taxon>Cherax</taxon>
    </lineage>
</organism>
<dbReference type="HAMAP" id="MF_00634">
    <property type="entry name" value="UPF0235"/>
    <property type="match status" value="1"/>
</dbReference>
<dbReference type="Proteomes" id="UP001445076">
    <property type="component" value="Unassembled WGS sequence"/>
</dbReference>
<dbReference type="SUPFAM" id="SSF69786">
    <property type="entry name" value="YggU-like"/>
    <property type="match status" value="1"/>
</dbReference>
<dbReference type="PANTHER" id="PTHR13420">
    <property type="entry name" value="UPF0235 PROTEIN C15ORF40"/>
    <property type="match status" value="1"/>
</dbReference>
<evidence type="ECO:0000256" key="1">
    <source>
        <dbReference type="ARBA" id="ARBA00010364"/>
    </source>
</evidence>
<dbReference type="InterPro" id="IPR036591">
    <property type="entry name" value="YggU-like_sf"/>
</dbReference>
<dbReference type="Pfam" id="PF02594">
    <property type="entry name" value="DUF167"/>
    <property type="match status" value="1"/>
</dbReference>
<protein>
    <submittedName>
        <fullName evidence="2">Uncharacterized protein</fullName>
    </submittedName>
</protein>
<evidence type="ECO:0000313" key="2">
    <source>
        <dbReference type="EMBL" id="KAK8750041.1"/>
    </source>
</evidence>
<dbReference type="AlphaFoldDB" id="A0AAW0XZU0"/>
<dbReference type="GO" id="GO:0005737">
    <property type="term" value="C:cytoplasm"/>
    <property type="evidence" value="ECO:0007669"/>
    <property type="project" value="TreeGrafter"/>
</dbReference>
<dbReference type="Gene3D" id="3.30.1200.10">
    <property type="entry name" value="YggU-like"/>
    <property type="match status" value="1"/>
</dbReference>
<dbReference type="PANTHER" id="PTHR13420:SF7">
    <property type="entry name" value="UPF0235 PROTEIN C15ORF40"/>
    <property type="match status" value="1"/>
</dbReference>